<evidence type="ECO:0000259" key="1">
    <source>
        <dbReference type="Pfam" id="PF01712"/>
    </source>
</evidence>
<dbReference type="InterPro" id="IPR027417">
    <property type="entry name" value="P-loop_NTPase"/>
</dbReference>
<evidence type="ECO:0000313" key="2">
    <source>
        <dbReference type="EMBL" id="QHT97705.1"/>
    </source>
</evidence>
<dbReference type="AlphaFoldDB" id="A0A6C0IZ33"/>
<dbReference type="Gene3D" id="3.40.50.300">
    <property type="entry name" value="P-loop containing nucleotide triphosphate hydrolases"/>
    <property type="match status" value="1"/>
</dbReference>
<dbReference type="InterPro" id="IPR031314">
    <property type="entry name" value="DNK_dom"/>
</dbReference>
<dbReference type="InterPro" id="IPR050566">
    <property type="entry name" value="Deoxyribonucleoside_kinase"/>
</dbReference>
<dbReference type="SUPFAM" id="SSF52540">
    <property type="entry name" value="P-loop containing nucleoside triphosphate hydrolases"/>
    <property type="match status" value="1"/>
</dbReference>
<dbReference type="Pfam" id="PF01712">
    <property type="entry name" value="dNK"/>
    <property type="match status" value="1"/>
</dbReference>
<feature type="domain" description="Deoxynucleoside kinase" evidence="1">
    <location>
        <begin position="69"/>
        <end position="257"/>
    </location>
</feature>
<reference evidence="2" key="1">
    <citation type="journal article" date="2020" name="Nature">
        <title>Giant virus diversity and host interactions through global metagenomics.</title>
        <authorList>
            <person name="Schulz F."/>
            <person name="Roux S."/>
            <person name="Paez-Espino D."/>
            <person name="Jungbluth S."/>
            <person name="Walsh D.A."/>
            <person name="Denef V.J."/>
            <person name="McMahon K.D."/>
            <person name="Konstantinidis K.T."/>
            <person name="Eloe-Fadrosh E.A."/>
            <person name="Kyrpides N.C."/>
            <person name="Woyke T."/>
        </authorList>
    </citation>
    <scope>NUCLEOTIDE SEQUENCE</scope>
    <source>
        <strain evidence="2">GVMAG-M-3300025572-1</strain>
    </source>
</reference>
<organism evidence="2">
    <name type="scientific">viral metagenome</name>
    <dbReference type="NCBI Taxonomy" id="1070528"/>
    <lineage>
        <taxon>unclassified sequences</taxon>
        <taxon>metagenomes</taxon>
        <taxon>organismal metagenomes</taxon>
    </lineage>
</organism>
<dbReference type="PANTHER" id="PTHR10513:SF35">
    <property type="entry name" value="DEOXYADENOSINE KINASE"/>
    <property type="match status" value="1"/>
</dbReference>
<protein>
    <recommendedName>
        <fullName evidence="1">Deoxynucleoside kinase domain-containing protein</fullName>
    </recommendedName>
</protein>
<proteinExistence type="predicted"/>
<dbReference type="EMBL" id="MN740283">
    <property type="protein sequence ID" value="QHT97705.1"/>
    <property type="molecule type" value="Genomic_DNA"/>
</dbReference>
<dbReference type="GO" id="GO:0019136">
    <property type="term" value="F:deoxynucleoside kinase activity"/>
    <property type="evidence" value="ECO:0007669"/>
    <property type="project" value="TreeGrafter"/>
</dbReference>
<dbReference type="GO" id="GO:0005737">
    <property type="term" value="C:cytoplasm"/>
    <property type="evidence" value="ECO:0007669"/>
    <property type="project" value="TreeGrafter"/>
</dbReference>
<accession>A0A6C0IZ33</accession>
<dbReference type="PANTHER" id="PTHR10513">
    <property type="entry name" value="DEOXYNUCLEOSIDE KINASE"/>
    <property type="match status" value="1"/>
</dbReference>
<sequence>MSAALAQVPIDLTEGSIVPLITVEQLQSVCEVPKPRSDYEIKNDLARLFREAEPNKEKLKYSFLMGAIIVLEGLIGVGKSTLGESLYEYLTSIGLDVVWFPEEIPEPLLSLYTESMNKYAFPFQVIVARDRKVVLTKAYELSRQGKIVLIDRCLLGDYTFALMQKEKGFFNDEEFESYMKMISTNFLHPTYTVFLDCPPEVAFERMKRRGNRKEINGYTLEYFQDLDRVYRRVVSSTRHLKVDWTETDIKEKKISRERCREFLDLLWAEHLSRIQ</sequence>
<name>A0A6C0IZ33_9ZZZZ</name>